<dbReference type="SUPFAM" id="SSF54427">
    <property type="entry name" value="NTF2-like"/>
    <property type="match status" value="1"/>
</dbReference>
<dbReference type="InterPro" id="IPR037401">
    <property type="entry name" value="SnoaL-like"/>
</dbReference>
<evidence type="ECO:0000259" key="1">
    <source>
        <dbReference type="Pfam" id="PF12680"/>
    </source>
</evidence>
<protein>
    <submittedName>
        <fullName evidence="2">Nuclear transport factor 2 family protein</fullName>
    </submittedName>
</protein>
<dbReference type="CDD" id="cd00781">
    <property type="entry name" value="ketosteroid_isomerase"/>
    <property type="match status" value="1"/>
</dbReference>
<dbReference type="InterPro" id="IPR032710">
    <property type="entry name" value="NTF2-like_dom_sf"/>
</dbReference>
<feature type="domain" description="SnoaL-like" evidence="1">
    <location>
        <begin position="12"/>
        <end position="108"/>
    </location>
</feature>
<gene>
    <name evidence="2" type="ORF">GCM10008933_32810</name>
</gene>
<dbReference type="EMBL" id="BAAACX010000015">
    <property type="protein sequence ID" value="GAA0399676.1"/>
    <property type="molecule type" value="Genomic_DNA"/>
</dbReference>
<evidence type="ECO:0000313" key="2">
    <source>
        <dbReference type="EMBL" id="GAA0399676.1"/>
    </source>
</evidence>
<dbReference type="Proteomes" id="UP001500340">
    <property type="component" value="Unassembled WGS sequence"/>
</dbReference>
<organism evidence="2 3">
    <name type="scientific">Paenibacillus motobuensis</name>
    <dbReference type="NCBI Taxonomy" id="295324"/>
    <lineage>
        <taxon>Bacteria</taxon>
        <taxon>Bacillati</taxon>
        <taxon>Bacillota</taxon>
        <taxon>Bacilli</taxon>
        <taxon>Bacillales</taxon>
        <taxon>Paenibacillaceae</taxon>
        <taxon>Paenibacillus</taxon>
    </lineage>
</organism>
<keyword evidence="3" id="KW-1185">Reference proteome</keyword>
<name>A0ABP3IEB9_9BACL</name>
<sequence>MPTQSEMKAIMQQYLDAFNAQDADAVIALYADNATVEDPVGSEPLQGKEAIDAFYQQVIPYGSKLKLVAPIRGSHSNSAAMAFVVESAVGSINVIDVMTFDESGKITSMRAYWGPEDSNSL</sequence>
<accession>A0ABP3IEB9</accession>
<comment type="caution">
    <text evidence="2">The sequence shown here is derived from an EMBL/GenBank/DDBJ whole genome shotgun (WGS) entry which is preliminary data.</text>
</comment>
<proteinExistence type="predicted"/>
<evidence type="ECO:0000313" key="3">
    <source>
        <dbReference type="Proteomes" id="UP001500340"/>
    </source>
</evidence>
<reference evidence="3" key="1">
    <citation type="journal article" date="2019" name="Int. J. Syst. Evol. Microbiol.">
        <title>The Global Catalogue of Microorganisms (GCM) 10K type strain sequencing project: providing services to taxonomists for standard genome sequencing and annotation.</title>
        <authorList>
            <consortium name="The Broad Institute Genomics Platform"/>
            <consortium name="The Broad Institute Genome Sequencing Center for Infectious Disease"/>
            <person name="Wu L."/>
            <person name="Ma J."/>
        </authorList>
    </citation>
    <scope>NUCLEOTIDE SEQUENCE [LARGE SCALE GENOMIC DNA]</scope>
    <source>
        <strain evidence="3">JCM 12774</strain>
    </source>
</reference>
<dbReference type="InterPro" id="IPR039256">
    <property type="entry name" value="Ketosteroid_isomerase"/>
</dbReference>
<dbReference type="Pfam" id="PF12680">
    <property type="entry name" value="SnoaL_2"/>
    <property type="match status" value="1"/>
</dbReference>
<dbReference type="Gene3D" id="3.10.450.50">
    <property type="match status" value="1"/>
</dbReference>
<dbReference type="RefSeq" id="WP_343862963.1">
    <property type="nucleotide sequence ID" value="NZ_BAAACX010000015.1"/>
</dbReference>